<reference evidence="1" key="1">
    <citation type="journal article" date="2020" name="Nature">
        <title>Giant virus diversity and host interactions through global metagenomics.</title>
        <authorList>
            <person name="Schulz F."/>
            <person name="Roux S."/>
            <person name="Paez-Espino D."/>
            <person name="Jungbluth S."/>
            <person name="Walsh D.A."/>
            <person name="Denef V.J."/>
            <person name="McMahon K.D."/>
            <person name="Konstantinidis K.T."/>
            <person name="Eloe-Fadrosh E.A."/>
            <person name="Kyrpides N.C."/>
            <person name="Woyke T."/>
        </authorList>
    </citation>
    <scope>NUCLEOTIDE SEQUENCE</scope>
    <source>
        <strain evidence="1">GVMAG-S-1101169-75</strain>
    </source>
</reference>
<name>A0A6C0K3M7_9ZZZZ</name>
<protein>
    <submittedName>
        <fullName evidence="1">Uncharacterized protein</fullName>
    </submittedName>
</protein>
<organism evidence="1">
    <name type="scientific">viral metagenome</name>
    <dbReference type="NCBI Taxonomy" id="1070528"/>
    <lineage>
        <taxon>unclassified sequences</taxon>
        <taxon>metagenomes</taxon>
        <taxon>organismal metagenomes</taxon>
    </lineage>
</organism>
<accession>A0A6C0K3M7</accession>
<proteinExistence type="predicted"/>
<dbReference type="AlphaFoldDB" id="A0A6C0K3M7"/>
<sequence>MIERIGIRCVLIILGGEFSNMSGDDKGKKGGFVSILKPSSGIIPLKKRVERIKITKRTNGIAQNKGRTEAEMRPVMIIPIRDTSTLLRIFF</sequence>
<evidence type="ECO:0000313" key="1">
    <source>
        <dbReference type="EMBL" id="QHU11751.1"/>
    </source>
</evidence>
<dbReference type="EMBL" id="MN740789">
    <property type="protein sequence ID" value="QHU11751.1"/>
    <property type="molecule type" value="Genomic_DNA"/>
</dbReference>